<keyword evidence="5" id="KW-0997">Cell inner membrane</keyword>
<evidence type="ECO:0000259" key="19">
    <source>
        <dbReference type="PROSITE" id="PS50894"/>
    </source>
</evidence>
<dbReference type="Pfam" id="PF02518">
    <property type="entry name" value="HATPase_c"/>
    <property type="match status" value="1"/>
</dbReference>
<evidence type="ECO:0000313" key="20">
    <source>
        <dbReference type="EMBL" id="KZN59771.1"/>
    </source>
</evidence>
<dbReference type="InterPro" id="IPR004358">
    <property type="entry name" value="Sig_transdc_His_kin-like_C"/>
</dbReference>
<dbReference type="PANTHER" id="PTHR43047:SF72">
    <property type="entry name" value="OSMOSENSING HISTIDINE PROTEIN KINASE SLN1"/>
    <property type="match status" value="1"/>
</dbReference>
<evidence type="ECO:0000259" key="17">
    <source>
        <dbReference type="PROSITE" id="PS50109"/>
    </source>
</evidence>
<dbReference type="PRINTS" id="PR00344">
    <property type="entry name" value="BCTRLSENSOR"/>
</dbReference>
<dbReference type="PROSITE" id="PS50110">
    <property type="entry name" value="RESPONSE_REGULATORY"/>
    <property type="match status" value="1"/>
</dbReference>
<dbReference type="GO" id="GO:0000155">
    <property type="term" value="F:phosphorelay sensor kinase activity"/>
    <property type="evidence" value="ECO:0007669"/>
    <property type="project" value="InterPro"/>
</dbReference>
<dbReference type="SUPFAM" id="SSF52172">
    <property type="entry name" value="CheY-like"/>
    <property type="match status" value="1"/>
</dbReference>
<keyword evidence="4" id="KW-1003">Cell membrane</keyword>
<dbReference type="InterPro" id="IPR001789">
    <property type="entry name" value="Sig_transdc_resp-reg_receiver"/>
</dbReference>
<comment type="catalytic activity">
    <reaction evidence="1">
        <text>ATP + protein L-histidine = ADP + protein N-phospho-L-histidine.</text>
        <dbReference type="EC" id="2.7.13.3"/>
    </reaction>
</comment>
<dbReference type="Pfam" id="PF00512">
    <property type="entry name" value="HisKA"/>
    <property type="match status" value="1"/>
</dbReference>
<name>A0A161YGQ0_9GAMM</name>
<dbReference type="Pfam" id="PF07695">
    <property type="entry name" value="7TMR-DISM_7TM"/>
    <property type="match status" value="1"/>
</dbReference>
<feature type="transmembrane region" description="Helical" evidence="16">
    <location>
        <begin position="353"/>
        <end position="373"/>
    </location>
</feature>
<evidence type="ECO:0000256" key="7">
    <source>
        <dbReference type="ARBA" id="ARBA00022679"/>
    </source>
</evidence>
<evidence type="ECO:0000313" key="21">
    <source>
        <dbReference type="Proteomes" id="UP000076661"/>
    </source>
</evidence>
<dbReference type="InterPro" id="IPR011623">
    <property type="entry name" value="7TMR_DISM_rcpt_extracell_dom1"/>
</dbReference>
<keyword evidence="10" id="KW-0547">Nucleotide-binding</keyword>
<dbReference type="Gene3D" id="1.10.287.130">
    <property type="match status" value="1"/>
</dbReference>
<dbReference type="Pfam" id="PF00072">
    <property type="entry name" value="Response_reg"/>
    <property type="match status" value="1"/>
</dbReference>
<dbReference type="Gene3D" id="1.20.120.160">
    <property type="entry name" value="HPT domain"/>
    <property type="match status" value="1"/>
</dbReference>
<keyword evidence="9 20" id="KW-0418">Kinase</keyword>
<dbReference type="PROSITE" id="PS50894">
    <property type="entry name" value="HPT"/>
    <property type="match status" value="1"/>
</dbReference>
<sequence>MHLIKYILLLIAVLFSTHVKSAEYVFDGIERGVNLHDKGLVLAAKDDTRFPDSFDTVQSWAKGLEPQTERALFSGRYWLVTEIVNESMYEQLVLYPYNTVLSNIETRIYSKSGVERYYSGGMVQNEFAFHYGNTVKLIPNQKYYIVTLFESDFFYTPIKLEIVPVPDFKEQVIIDNLIMILCFSVGIVLGLYNLLIYIGSKDLTHLYYAIFAATMVFAWSHFFHISDQLFGFYSPHLHWLGFTLSPISNALFYNCLLKLKETHPNLSSASIWVGVVAAIGTPFSILFPGFGFLWATMSTGVALCLGLYIGILRILEGFKPARYFILAYVCMAVPNMIGNFTNLGMLPPIAVNLYLLGLIGVALDAMFLAFAVADKVRLTSEENIELNKNLEAKVLKRTYELEQLASELRDASEAKSRFLANMSHEIRTPMTSIIGYADGIILGDIKPHERNHAITVILQNSRHVLGLINDILDMSKIEANRLEVELIEANLFQSIAHVESLLGKQIRDKGLEFELNYQFPLPDYVVIDPTRLRQILLNLTSNALKFTSVGKISIEVSCNDERLFICVKDTGIGMTSEEQKELFSAFYQADSSTTRKYGGTGLGLNISKSLAQKLDGDIEVESEVGSGTSFTLSLSLFTTEKTTWVNSFDEIHHTKNTSQVIIPEVESEDLKGEVLLAEDHSDNCRLITRILERMGLNVTAVENGQLAVQAVLDNEFDLILMDIQMPVMDGEQAFNFIQATGCTAPVIALTANTMSHEIERYIKLGFTDHLAKPIDRTKFAQKISHYLNITVDEELSLPDAEFKQLKMQYIDGLHEQLVQLQNQLKYKDYEGLGRSIHALKGTSAMFDCHEIYQTVTQIDQLLKQENFLDVERALNRLFELIDQVIKESDCDQAV</sequence>
<keyword evidence="11 16" id="KW-1133">Transmembrane helix</keyword>
<evidence type="ECO:0000256" key="10">
    <source>
        <dbReference type="ARBA" id="ARBA00022840"/>
    </source>
</evidence>
<protein>
    <recommendedName>
        <fullName evidence="3">histidine kinase</fullName>
        <ecNumber evidence="3">2.7.13.3</ecNumber>
    </recommendedName>
</protein>
<evidence type="ECO:0000256" key="3">
    <source>
        <dbReference type="ARBA" id="ARBA00012438"/>
    </source>
</evidence>
<dbReference type="Pfam" id="PF01627">
    <property type="entry name" value="Hpt"/>
    <property type="match status" value="1"/>
</dbReference>
<evidence type="ECO:0000256" key="1">
    <source>
        <dbReference type="ARBA" id="ARBA00000085"/>
    </source>
</evidence>
<evidence type="ECO:0000256" key="5">
    <source>
        <dbReference type="ARBA" id="ARBA00022519"/>
    </source>
</evidence>
<feature type="domain" description="Histidine kinase" evidence="17">
    <location>
        <begin position="421"/>
        <end position="638"/>
    </location>
</feature>
<dbReference type="GO" id="GO:0009927">
    <property type="term" value="F:histidine phosphotransfer kinase activity"/>
    <property type="evidence" value="ECO:0007669"/>
    <property type="project" value="TreeGrafter"/>
</dbReference>
<dbReference type="SUPFAM" id="SSF47384">
    <property type="entry name" value="Homodimeric domain of signal transducing histidine kinase"/>
    <property type="match status" value="1"/>
</dbReference>
<feature type="domain" description="Response regulatory" evidence="18">
    <location>
        <begin position="673"/>
        <end position="787"/>
    </location>
</feature>
<evidence type="ECO:0000256" key="6">
    <source>
        <dbReference type="ARBA" id="ARBA00022553"/>
    </source>
</evidence>
<dbReference type="CDD" id="cd16922">
    <property type="entry name" value="HATPase_EvgS-ArcB-TorS-like"/>
    <property type="match status" value="1"/>
</dbReference>
<dbReference type="SUPFAM" id="SSF55874">
    <property type="entry name" value="ATPase domain of HSP90 chaperone/DNA topoisomerase II/histidine kinase"/>
    <property type="match status" value="1"/>
</dbReference>
<evidence type="ECO:0000256" key="2">
    <source>
        <dbReference type="ARBA" id="ARBA00004429"/>
    </source>
</evidence>
<feature type="transmembrane region" description="Helical" evidence="16">
    <location>
        <begin position="292"/>
        <end position="311"/>
    </location>
</feature>
<reference evidence="20 21" key="1">
    <citation type="submission" date="2013-07" db="EMBL/GenBank/DDBJ databases">
        <title>Comparative Genomic and Metabolomic Analysis of Twelve Strains of Pseudoalteromonas luteoviolacea.</title>
        <authorList>
            <person name="Vynne N.G."/>
            <person name="Mansson M."/>
            <person name="Gram L."/>
        </authorList>
    </citation>
    <scope>NUCLEOTIDE SEQUENCE [LARGE SCALE GENOMIC DNA]</scope>
    <source>
        <strain evidence="20 21">S4060-1</strain>
    </source>
</reference>
<dbReference type="SMART" id="SM00073">
    <property type="entry name" value="HPT"/>
    <property type="match status" value="1"/>
</dbReference>
<evidence type="ECO:0000256" key="9">
    <source>
        <dbReference type="ARBA" id="ARBA00022777"/>
    </source>
</evidence>
<keyword evidence="13 16" id="KW-0472">Membrane</keyword>
<dbReference type="AlphaFoldDB" id="A0A161YGQ0"/>
<keyword evidence="12" id="KW-0902">Two-component regulatory system</keyword>
<organism evidence="20 21">
    <name type="scientific">Pseudoalteromonas luteoviolacea S4060-1</name>
    <dbReference type="NCBI Taxonomy" id="1365257"/>
    <lineage>
        <taxon>Bacteria</taxon>
        <taxon>Pseudomonadati</taxon>
        <taxon>Pseudomonadota</taxon>
        <taxon>Gammaproteobacteria</taxon>
        <taxon>Alteromonadales</taxon>
        <taxon>Pseudoalteromonadaceae</taxon>
        <taxon>Pseudoalteromonas</taxon>
    </lineage>
</organism>
<keyword evidence="10" id="KW-0067">ATP-binding</keyword>
<dbReference type="PANTHER" id="PTHR43047">
    <property type="entry name" value="TWO-COMPONENT HISTIDINE PROTEIN KINASE"/>
    <property type="match status" value="1"/>
</dbReference>
<evidence type="ECO:0000256" key="11">
    <source>
        <dbReference type="ARBA" id="ARBA00022989"/>
    </source>
</evidence>
<dbReference type="Proteomes" id="UP000076661">
    <property type="component" value="Unassembled WGS sequence"/>
</dbReference>
<dbReference type="CDD" id="cd17546">
    <property type="entry name" value="REC_hyHK_CKI1_RcsC-like"/>
    <property type="match status" value="1"/>
</dbReference>
<feature type="transmembrane region" description="Helical" evidence="16">
    <location>
        <begin position="206"/>
        <end position="225"/>
    </location>
</feature>
<dbReference type="SMART" id="SM00387">
    <property type="entry name" value="HATPase_c"/>
    <property type="match status" value="1"/>
</dbReference>
<feature type="transmembrane region" description="Helical" evidence="16">
    <location>
        <begin position="269"/>
        <end position="286"/>
    </location>
</feature>
<dbReference type="Gene3D" id="3.30.565.10">
    <property type="entry name" value="Histidine kinase-like ATPase, C-terminal domain"/>
    <property type="match status" value="1"/>
</dbReference>
<accession>A0A161YGQ0</accession>
<evidence type="ECO:0000256" key="15">
    <source>
        <dbReference type="PROSITE-ProRule" id="PRU00169"/>
    </source>
</evidence>
<evidence type="ECO:0000256" key="8">
    <source>
        <dbReference type="ARBA" id="ARBA00022692"/>
    </source>
</evidence>
<proteinExistence type="predicted"/>
<dbReference type="SMART" id="SM00388">
    <property type="entry name" value="HisKA"/>
    <property type="match status" value="1"/>
</dbReference>
<dbReference type="InterPro" id="IPR011006">
    <property type="entry name" value="CheY-like_superfamily"/>
</dbReference>
<feature type="transmembrane region" description="Helical" evidence="16">
    <location>
        <begin position="323"/>
        <end position="341"/>
    </location>
</feature>
<keyword evidence="8 16" id="KW-0812">Transmembrane</keyword>
<dbReference type="Gene3D" id="3.40.50.2300">
    <property type="match status" value="1"/>
</dbReference>
<dbReference type="PROSITE" id="PS50109">
    <property type="entry name" value="HIS_KIN"/>
    <property type="match status" value="1"/>
</dbReference>
<dbReference type="RefSeq" id="WP_063383163.1">
    <property type="nucleotide sequence ID" value="NZ_AUXX01000067.1"/>
</dbReference>
<comment type="subcellular location">
    <subcellularLocation>
        <location evidence="2">Cell inner membrane</location>
        <topology evidence="2">Multi-pass membrane protein</topology>
    </subcellularLocation>
</comment>
<dbReference type="SUPFAM" id="SSF47226">
    <property type="entry name" value="Histidine-containing phosphotransfer domain, HPT domain"/>
    <property type="match status" value="1"/>
</dbReference>
<keyword evidence="6 15" id="KW-0597">Phosphoprotein</keyword>
<dbReference type="InterPro" id="IPR008207">
    <property type="entry name" value="Sig_transdc_His_kin_Hpt_dom"/>
</dbReference>
<dbReference type="InterPro" id="IPR003594">
    <property type="entry name" value="HATPase_dom"/>
</dbReference>
<evidence type="ECO:0000259" key="18">
    <source>
        <dbReference type="PROSITE" id="PS50110"/>
    </source>
</evidence>
<dbReference type="GO" id="GO:0005886">
    <property type="term" value="C:plasma membrane"/>
    <property type="evidence" value="ECO:0007669"/>
    <property type="project" value="UniProtKB-SubCell"/>
</dbReference>
<evidence type="ECO:0000256" key="13">
    <source>
        <dbReference type="ARBA" id="ARBA00023136"/>
    </source>
</evidence>
<keyword evidence="7" id="KW-0808">Transferase</keyword>
<dbReference type="InterPro" id="IPR036641">
    <property type="entry name" value="HPT_dom_sf"/>
</dbReference>
<dbReference type="FunFam" id="1.10.287.130:FF:000001">
    <property type="entry name" value="Two-component sensor histidine kinase"/>
    <property type="match status" value="1"/>
</dbReference>
<feature type="domain" description="HPt" evidence="19">
    <location>
        <begin position="798"/>
        <end position="894"/>
    </location>
</feature>
<feature type="transmembrane region" description="Helical" evidence="16">
    <location>
        <begin position="177"/>
        <end position="199"/>
    </location>
</feature>
<gene>
    <name evidence="20" type="ORF">N478_08610</name>
</gene>
<dbReference type="FunFam" id="3.30.565.10:FF:000010">
    <property type="entry name" value="Sensor histidine kinase RcsC"/>
    <property type="match status" value="1"/>
</dbReference>
<feature type="modified residue" description="4-aspartylphosphate" evidence="15">
    <location>
        <position position="722"/>
    </location>
</feature>
<dbReference type="SMART" id="SM00448">
    <property type="entry name" value="REC"/>
    <property type="match status" value="1"/>
</dbReference>
<dbReference type="InterPro" id="IPR036890">
    <property type="entry name" value="HATPase_C_sf"/>
</dbReference>
<evidence type="ECO:0000256" key="14">
    <source>
        <dbReference type="PROSITE-ProRule" id="PRU00110"/>
    </source>
</evidence>
<dbReference type="PATRIC" id="fig|1365257.3.peg.5141"/>
<dbReference type="InterPro" id="IPR036097">
    <property type="entry name" value="HisK_dim/P_sf"/>
</dbReference>
<comment type="caution">
    <text evidence="20">The sequence shown here is derived from an EMBL/GenBank/DDBJ whole genome shotgun (WGS) entry which is preliminary data.</text>
</comment>
<feature type="modified residue" description="Phosphohistidine" evidence="14">
    <location>
        <position position="837"/>
    </location>
</feature>
<evidence type="ECO:0000256" key="12">
    <source>
        <dbReference type="ARBA" id="ARBA00023012"/>
    </source>
</evidence>
<dbReference type="InterPro" id="IPR005467">
    <property type="entry name" value="His_kinase_dom"/>
</dbReference>
<dbReference type="EMBL" id="AUXX01000067">
    <property type="protein sequence ID" value="KZN59771.1"/>
    <property type="molecule type" value="Genomic_DNA"/>
</dbReference>
<feature type="transmembrane region" description="Helical" evidence="16">
    <location>
        <begin position="237"/>
        <end position="257"/>
    </location>
</feature>
<dbReference type="EC" id="2.7.13.3" evidence="3"/>
<evidence type="ECO:0000256" key="16">
    <source>
        <dbReference type="SAM" id="Phobius"/>
    </source>
</evidence>
<dbReference type="CDD" id="cd00082">
    <property type="entry name" value="HisKA"/>
    <property type="match status" value="1"/>
</dbReference>
<dbReference type="InterPro" id="IPR003661">
    <property type="entry name" value="HisK_dim/P_dom"/>
</dbReference>
<evidence type="ECO:0000256" key="4">
    <source>
        <dbReference type="ARBA" id="ARBA00022475"/>
    </source>
</evidence>